<evidence type="ECO:0000313" key="15">
    <source>
        <dbReference type="Proteomes" id="UP000054761"/>
    </source>
</evidence>
<comment type="catalytic activity">
    <reaction evidence="7">
        <text>4-amino-4-deoxychorismate = 4-aminobenzoate + pyruvate + H(+)</text>
        <dbReference type="Rhea" id="RHEA:16201"/>
        <dbReference type="ChEBI" id="CHEBI:15361"/>
        <dbReference type="ChEBI" id="CHEBI:15378"/>
        <dbReference type="ChEBI" id="CHEBI:17836"/>
        <dbReference type="ChEBI" id="CHEBI:58406"/>
        <dbReference type="EC" id="4.1.3.38"/>
    </reaction>
</comment>
<dbReference type="Gene3D" id="3.30.470.10">
    <property type="match status" value="1"/>
</dbReference>
<dbReference type="InterPro" id="IPR036038">
    <property type="entry name" value="Aminotransferase-like"/>
</dbReference>
<keyword evidence="13" id="KW-0032">Aminotransferase</keyword>
<dbReference type="InterPro" id="IPR001544">
    <property type="entry name" value="Aminotrans_IV"/>
</dbReference>
<dbReference type="Proteomes" id="UP000054761">
    <property type="component" value="Unassembled WGS sequence"/>
</dbReference>
<dbReference type="PANTHER" id="PTHR42743">
    <property type="entry name" value="AMINO-ACID AMINOTRANSFERASE"/>
    <property type="match status" value="1"/>
</dbReference>
<dbReference type="AlphaFoldDB" id="A0A0W0VTX9"/>
<reference evidence="13 15" key="1">
    <citation type="submission" date="2015-11" db="EMBL/GenBank/DDBJ databases">
        <title>Genomic analysis of 38 Legionella species identifies large and diverse effector repertoires.</title>
        <authorList>
            <person name="Burstein D."/>
            <person name="Amaro F."/>
            <person name="Zusman T."/>
            <person name="Lifshitz Z."/>
            <person name="Cohen O."/>
            <person name="Gilbert J.A."/>
            <person name="Pupko T."/>
            <person name="Shuman H.A."/>
            <person name="Segal G."/>
        </authorList>
    </citation>
    <scope>NUCLEOTIDE SEQUENCE [LARGE SCALE GENOMIC DNA]</scope>
    <source>
        <strain evidence="13 15">Bercovier 4</strain>
    </source>
</reference>
<evidence type="ECO:0000256" key="2">
    <source>
        <dbReference type="ARBA" id="ARBA00009320"/>
    </source>
</evidence>
<dbReference type="Pfam" id="PF01063">
    <property type="entry name" value="Aminotran_4"/>
    <property type="match status" value="1"/>
</dbReference>
<dbReference type="InterPro" id="IPR018300">
    <property type="entry name" value="Aminotrans_IV_CS"/>
</dbReference>
<dbReference type="PATRIC" id="fig|454.4.peg.1435"/>
<dbReference type="STRING" id="454.Lisr_1329"/>
<keyword evidence="15" id="KW-1185">Reference proteome</keyword>
<evidence type="ECO:0000256" key="4">
    <source>
        <dbReference type="ARBA" id="ARBA00022909"/>
    </source>
</evidence>
<dbReference type="CDD" id="cd01558">
    <property type="entry name" value="D-AAT_like"/>
    <property type="match status" value="1"/>
</dbReference>
<dbReference type="EMBL" id="LNYH01000070">
    <property type="protein sequence ID" value="KTD23648.1"/>
    <property type="molecule type" value="Genomic_DNA"/>
</dbReference>
<dbReference type="Gene3D" id="3.20.10.10">
    <property type="entry name" value="D-amino Acid Aminotransferase, subunit A, domain 2"/>
    <property type="match status" value="1"/>
</dbReference>
<protein>
    <recommendedName>
        <fullName evidence="9">Aminodeoxychorismate lyase</fullName>
        <ecNumber evidence="6">4.1.3.38</ecNumber>
    </recommendedName>
    <alternativeName>
        <fullName evidence="10">4-amino-4-deoxychorismate lyase</fullName>
    </alternativeName>
</protein>
<dbReference type="GO" id="GO:0046656">
    <property type="term" value="P:folic acid biosynthetic process"/>
    <property type="evidence" value="ECO:0007669"/>
    <property type="project" value="UniProtKB-KW"/>
</dbReference>
<keyword evidence="3 12" id="KW-0663">Pyridoxal phosphate</keyword>
<comment type="function">
    <text evidence="8">Involved in the biosynthesis of p-aminobenzoate (PABA), a precursor of tetrahydrofolate. Converts 4-amino-4-deoxychorismate into 4-aminobenzoate (PABA) and pyruvate.</text>
</comment>
<comment type="pathway">
    <text evidence="5">Cofactor biosynthesis; tetrahydrofolate biosynthesis; 4-aminobenzoate from chorismate: step 2/2.</text>
</comment>
<evidence type="ECO:0000256" key="3">
    <source>
        <dbReference type="ARBA" id="ARBA00022898"/>
    </source>
</evidence>
<dbReference type="GO" id="GO:0008483">
    <property type="term" value="F:transaminase activity"/>
    <property type="evidence" value="ECO:0007669"/>
    <property type="project" value="UniProtKB-KW"/>
</dbReference>
<evidence type="ECO:0000256" key="12">
    <source>
        <dbReference type="RuleBase" id="RU004516"/>
    </source>
</evidence>
<dbReference type="FunFam" id="3.20.10.10:FF:000002">
    <property type="entry name" value="D-alanine aminotransferase"/>
    <property type="match status" value="1"/>
</dbReference>
<comment type="similarity">
    <text evidence="2 11">Belongs to the class-IV pyridoxal-phosphate-dependent aminotransferase family.</text>
</comment>
<sequence length="288" mass="32473">MKTAFVNGEYIESTKAKISIFDRGFLFGDGVYEVIPVYQSLLCFADRHFQRLASSLKQSKIPSPQYNWQDICQKLIQLNGGGDLQIYLQVTRGNQGIRTHDIPDNLPPTVVAFTLHNPFPSEIKKQKGLHASLVEDFRWHKCNIKSISLLANILLNDEAVSQGNDTAILLRNGFLSEGSTSNVFVIDNAMKVRTSPLNEDCLPGITRQITIELLAELQVKVFEDKISKSDILNAQEIWITSTTKEIYPVSYVDGELIGTGKPGPLWTKINSMYQKLVKKQNDQQERKD</sequence>
<evidence type="ECO:0000256" key="11">
    <source>
        <dbReference type="RuleBase" id="RU004106"/>
    </source>
</evidence>
<dbReference type="GO" id="GO:0008696">
    <property type="term" value="F:4-amino-4-deoxychorismate lyase activity"/>
    <property type="evidence" value="ECO:0007669"/>
    <property type="project" value="UniProtKB-EC"/>
</dbReference>
<keyword evidence="13" id="KW-0808">Transferase</keyword>
<dbReference type="OrthoDB" id="21319at2"/>
<evidence type="ECO:0000313" key="14">
    <source>
        <dbReference type="EMBL" id="QBR84344.1"/>
    </source>
</evidence>
<dbReference type="InterPro" id="IPR050571">
    <property type="entry name" value="Class-IV_PLP-Dep_Aminotrnsfr"/>
</dbReference>
<evidence type="ECO:0000256" key="7">
    <source>
        <dbReference type="ARBA" id="ARBA00049529"/>
    </source>
</evidence>
<reference evidence="14 16" key="2">
    <citation type="submission" date="2019-03" db="EMBL/GenBank/DDBJ databases">
        <title>Diverse conjugative elements silence natural transformation in Legionella species.</title>
        <authorList>
            <person name="Durieux I."/>
            <person name="Ginevra C."/>
            <person name="Attaiech L."/>
            <person name="Picq K."/>
            <person name="Juan P.A."/>
            <person name="Jarraud S."/>
            <person name="Charpentier X."/>
        </authorList>
    </citation>
    <scope>NUCLEOTIDE SEQUENCE [LARGE SCALE GENOMIC DNA]</scope>
    <source>
        <strain evidence="14 16">HL-0427-4011</strain>
    </source>
</reference>
<gene>
    <name evidence="13" type="primary">ala_1</name>
    <name evidence="14" type="ORF">E3983_08200</name>
    <name evidence="13" type="ORF">Lisr_1329</name>
</gene>
<dbReference type="Proteomes" id="UP000295517">
    <property type="component" value="Chromosome"/>
</dbReference>
<dbReference type="SUPFAM" id="SSF56752">
    <property type="entry name" value="D-aminoacid aminotransferase-like PLP-dependent enzymes"/>
    <property type="match status" value="1"/>
</dbReference>
<comment type="cofactor">
    <cofactor evidence="1 12">
        <name>pyridoxal 5'-phosphate</name>
        <dbReference type="ChEBI" id="CHEBI:597326"/>
    </cofactor>
</comment>
<name>A0A0W0VTX9_9GAMM</name>
<evidence type="ECO:0000256" key="10">
    <source>
        <dbReference type="ARBA" id="ARBA00080135"/>
    </source>
</evidence>
<dbReference type="RefSeq" id="WP_058501765.1">
    <property type="nucleotide sequence ID" value="NZ_CAAAJA010000057.1"/>
</dbReference>
<dbReference type="InterPro" id="IPR043132">
    <property type="entry name" value="BCAT-like_C"/>
</dbReference>
<evidence type="ECO:0000256" key="6">
    <source>
        <dbReference type="ARBA" id="ARBA00035676"/>
    </source>
</evidence>
<evidence type="ECO:0000256" key="5">
    <source>
        <dbReference type="ARBA" id="ARBA00035633"/>
    </source>
</evidence>
<evidence type="ECO:0000313" key="16">
    <source>
        <dbReference type="Proteomes" id="UP000295517"/>
    </source>
</evidence>
<organism evidence="13 15">
    <name type="scientific">Legionella israelensis</name>
    <dbReference type="NCBI Taxonomy" id="454"/>
    <lineage>
        <taxon>Bacteria</taxon>
        <taxon>Pseudomonadati</taxon>
        <taxon>Pseudomonadota</taxon>
        <taxon>Gammaproteobacteria</taxon>
        <taxon>Legionellales</taxon>
        <taxon>Legionellaceae</taxon>
        <taxon>Legionella</taxon>
    </lineage>
</organism>
<dbReference type="GO" id="GO:0008652">
    <property type="term" value="P:amino acid biosynthetic process"/>
    <property type="evidence" value="ECO:0007669"/>
    <property type="project" value="UniProtKB-ARBA"/>
</dbReference>
<keyword evidence="4" id="KW-0289">Folate biosynthesis</keyword>
<accession>A0A0W0VTX9</accession>
<evidence type="ECO:0000256" key="8">
    <source>
        <dbReference type="ARBA" id="ARBA00054027"/>
    </source>
</evidence>
<dbReference type="EMBL" id="CP038254">
    <property type="protein sequence ID" value="QBR84344.1"/>
    <property type="molecule type" value="Genomic_DNA"/>
</dbReference>
<evidence type="ECO:0000256" key="1">
    <source>
        <dbReference type="ARBA" id="ARBA00001933"/>
    </source>
</evidence>
<dbReference type="PANTHER" id="PTHR42743:SF10">
    <property type="entry name" value="D-ALANINE AMINOTRANSFERASE"/>
    <property type="match status" value="1"/>
</dbReference>
<dbReference type="InterPro" id="IPR043131">
    <property type="entry name" value="BCAT-like_N"/>
</dbReference>
<evidence type="ECO:0000256" key="9">
    <source>
        <dbReference type="ARBA" id="ARBA00069174"/>
    </source>
</evidence>
<evidence type="ECO:0000313" key="13">
    <source>
        <dbReference type="EMBL" id="KTD23648.1"/>
    </source>
</evidence>
<dbReference type="EC" id="4.1.3.38" evidence="6"/>
<proteinExistence type="inferred from homology"/>
<dbReference type="GO" id="GO:0005829">
    <property type="term" value="C:cytosol"/>
    <property type="evidence" value="ECO:0007669"/>
    <property type="project" value="TreeGrafter"/>
</dbReference>
<dbReference type="PROSITE" id="PS00770">
    <property type="entry name" value="AA_TRANSFER_CLASS_4"/>
    <property type="match status" value="1"/>
</dbReference>